<feature type="transmembrane region" description="Helical" evidence="1">
    <location>
        <begin position="21"/>
        <end position="38"/>
    </location>
</feature>
<keyword evidence="1" id="KW-0812">Transmembrane</keyword>
<keyword evidence="3" id="KW-1185">Reference proteome</keyword>
<proteinExistence type="predicted"/>
<organism evidence="2 3">
    <name type="scientific">Pterulicium gracile</name>
    <dbReference type="NCBI Taxonomy" id="1884261"/>
    <lineage>
        <taxon>Eukaryota</taxon>
        <taxon>Fungi</taxon>
        <taxon>Dikarya</taxon>
        <taxon>Basidiomycota</taxon>
        <taxon>Agaricomycotina</taxon>
        <taxon>Agaricomycetes</taxon>
        <taxon>Agaricomycetidae</taxon>
        <taxon>Agaricales</taxon>
        <taxon>Pleurotineae</taxon>
        <taxon>Pterulaceae</taxon>
        <taxon>Pterulicium</taxon>
    </lineage>
</organism>
<reference evidence="2 3" key="1">
    <citation type="journal article" date="2019" name="Nat. Ecol. Evol.">
        <title>Megaphylogeny resolves global patterns of mushroom evolution.</title>
        <authorList>
            <person name="Varga T."/>
            <person name="Krizsan K."/>
            <person name="Foldi C."/>
            <person name="Dima B."/>
            <person name="Sanchez-Garcia M."/>
            <person name="Sanchez-Ramirez S."/>
            <person name="Szollosi G.J."/>
            <person name="Szarkandi J.G."/>
            <person name="Papp V."/>
            <person name="Albert L."/>
            <person name="Andreopoulos W."/>
            <person name="Angelini C."/>
            <person name="Antonin V."/>
            <person name="Barry K.W."/>
            <person name="Bougher N.L."/>
            <person name="Buchanan P."/>
            <person name="Buyck B."/>
            <person name="Bense V."/>
            <person name="Catcheside P."/>
            <person name="Chovatia M."/>
            <person name="Cooper J."/>
            <person name="Damon W."/>
            <person name="Desjardin D."/>
            <person name="Finy P."/>
            <person name="Geml J."/>
            <person name="Haridas S."/>
            <person name="Hughes K."/>
            <person name="Justo A."/>
            <person name="Karasinski D."/>
            <person name="Kautmanova I."/>
            <person name="Kiss B."/>
            <person name="Kocsube S."/>
            <person name="Kotiranta H."/>
            <person name="LaButti K.M."/>
            <person name="Lechner B.E."/>
            <person name="Liimatainen K."/>
            <person name="Lipzen A."/>
            <person name="Lukacs Z."/>
            <person name="Mihaltcheva S."/>
            <person name="Morgado L.N."/>
            <person name="Niskanen T."/>
            <person name="Noordeloos M.E."/>
            <person name="Ohm R.A."/>
            <person name="Ortiz-Santana B."/>
            <person name="Ovrebo C."/>
            <person name="Racz N."/>
            <person name="Riley R."/>
            <person name="Savchenko A."/>
            <person name="Shiryaev A."/>
            <person name="Soop K."/>
            <person name="Spirin V."/>
            <person name="Szebenyi C."/>
            <person name="Tomsovsky M."/>
            <person name="Tulloss R.E."/>
            <person name="Uehling J."/>
            <person name="Grigoriev I.V."/>
            <person name="Vagvolgyi C."/>
            <person name="Papp T."/>
            <person name="Martin F.M."/>
            <person name="Miettinen O."/>
            <person name="Hibbett D.S."/>
            <person name="Nagy L.G."/>
        </authorList>
    </citation>
    <scope>NUCLEOTIDE SEQUENCE [LARGE SCALE GENOMIC DNA]</scope>
    <source>
        <strain evidence="2 3">CBS 309.79</strain>
    </source>
</reference>
<accession>A0A5C3Q229</accession>
<protein>
    <submittedName>
        <fullName evidence="2">Uncharacterized protein</fullName>
    </submittedName>
</protein>
<gene>
    <name evidence="2" type="ORF">BDV98DRAFT_576828</name>
</gene>
<keyword evidence="1" id="KW-1133">Transmembrane helix</keyword>
<name>A0A5C3Q229_9AGAR</name>
<dbReference type="EMBL" id="ML178868">
    <property type="protein sequence ID" value="TFK96032.1"/>
    <property type="molecule type" value="Genomic_DNA"/>
</dbReference>
<evidence type="ECO:0000313" key="3">
    <source>
        <dbReference type="Proteomes" id="UP000305067"/>
    </source>
</evidence>
<keyword evidence="1" id="KW-0472">Membrane</keyword>
<evidence type="ECO:0000256" key="1">
    <source>
        <dbReference type="SAM" id="Phobius"/>
    </source>
</evidence>
<dbReference type="AlphaFoldDB" id="A0A5C3Q229"/>
<dbReference type="Proteomes" id="UP000305067">
    <property type="component" value="Unassembled WGS sequence"/>
</dbReference>
<evidence type="ECO:0000313" key="2">
    <source>
        <dbReference type="EMBL" id="TFK96032.1"/>
    </source>
</evidence>
<sequence>MYICQLHTPLELDHDCVCSEIGNLAILCLPVISLLYFGSRLTAFLARLALVKLASLFTARSSVPSFPRDQLRTRSQCSPHSLFPA</sequence>